<dbReference type="Proteomes" id="UP000612680">
    <property type="component" value="Chromosome"/>
</dbReference>
<dbReference type="Gene3D" id="3.90.1570.10">
    <property type="entry name" value="tt1808, chain A"/>
    <property type="match status" value="1"/>
</dbReference>
<proteinExistence type="predicted"/>
<name>A0ABX7I8W9_9BACT</name>
<dbReference type="PANTHER" id="PTHR36558:SF1">
    <property type="entry name" value="RESTRICTION ENDONUCLEASE DOMAIN-CONTAINING PROTEIN-RELATED"/>
    <property type="match status" value="1"/>
</dbReference>
<keyword evidence="2" id="KW-0540">Nuclease</keyword>
<feature type="domain" description="Putative restriction endonuclease" evidence="1">
    <location>
        <begin position="12"/>
        <end position="173"/>
    </location>
</feature>
<gene>
    <name evidence="2" type="ORF">HWI92_16205</name>
</gene>
<evidence type="ECO:0000313" key="2">
    <source>
        <dbReference type="EMBL" id="QRR02340.1"/>
    </source>
</evidence>
<dbReference type="PANTHER" id="PTHR36558">
    <property type="entry name" value="GLR1098 PROTEIN"/>
    <property type="match status" value="1"/>
</dbReference>
<dbReference type="RefSeq" id="WP_204657196.1">
    <property type="nucleotide sequence ID" value="NZ_CP056775.1"/>
</dbReference>
<dbReference type="InterPro" id="IPR008538">
    <property type="entry name" value="Uma2"/>
</dbReference>
<evidence type="ECO:0000313" key="3">
    <source>
        <dbReference type="Proteomes" id="UP000612680"/>
    </source>
</evidence>
<dbReference type="Pfam" id="PF05685">
    <property type="entry name" value="Uma2"/>
    <property type="match status" value="1"/>
</dbReference>
<dbReference type="GO" id="GO:0004519">
    <property type="term" value="F:endonuclease activity"/>
    <property type="evidence" value="ECO:0007669"/>
    <property type="project" value="UniProtKB-KW"/>
</dbReference>
<keyword evidence="2" id="KW-0255">Endonuclease</keyword>
<organism evidence="2 3">
    <name type="scientific">Dyadobacter sandarakinus</name>
    <dbReference type="NCBI Taxonomy" id="2747268"/>
    <lineage>
        <taxon>Bacteria</taxon>
        <taxon>Pseudomonadati</taxon>
        <taxon>Bacteroidota</taxon>
        <taxon>Cytophagia</taxon>
        <taxon>Cytophagales</taxon>
        <taxon>Spirosomataceae</taxon>
        <taxon>Dyadobacter</taxon>
    </lineage>
</organism>
<keyword evidence="2" id="KW-0378">Hydrolase</keyword>
<dbReference type="SUPFAM" id="SSF52980">
    <property type="entry name" value="Restriction endonuclease-like"/>
    <property type="match status" value="1"/>
</dbReference>
<evidence type="ECO:0000259" key="1">
    <source>
        <dbReference type="Pfam" id="PF05685"/>
    </source>
</evidence>
<keyword evidence="3" id="KW-1185">Reference proteome</keyword>
<dbReference type="InterPro" id="IPR012296">
    <property type="entry name" value="Nuclease_put_TT1808"/>
</dbReference>
<accession>A0ABX7I8W9</accession>
<protein>
    <submittedName>
        <fullName evidence="2">Uma2 family endonuclease</fullName>
    </submittedName>
</protein>
<dbReference type="InterPro" id="IPR011335">
    <property type="entry name" value="Restrct_endonuc-II-like"/>
</dbReference>
<sequence length="185" mass="21716">MEAVIDKVLYTPEEYFTYCETHEGQFEFVNGEIFEMSGETITANQIAGNIHFYMRGLLQNGSYLFMQNAVKLRVEEEKVFRIPDFFIAKKSGNQHKFATEPLLIVEVVSESSAKMDKTTKLNEYRTIQSLQYYLIVEQETCLVEAYIREGNRWYVEFYDQIDQVILLPYFKAELPVSKIYADVDF</sequence>
<dbReference type="EMBL" id="CP056775">
    <property type="protein sequence ID" value="QRR02340.1"/>
    <property type="molecule type" value="Genomic_DNA"/>
</dbReference>
<reference evidence="2 3" key="1">
    <citation type="submission" date="2020-06" db="EMBL/GenBank/DDBJ databases">
        <title>Dyadobacter sandarakinus sp. nov., isolated from the soil of the Arctic Yellow River Station.</title>
        <authorList>
            <person name="Zhang Y."/>
            <person name="Peng F."/>
        </authorList>
    </citation>
    <scope>NUCLEOTIDE SEQUENCE [LARGE SCALE GENOMIC DNA]</scope>
    <source>
        <strain evidence="2 3">Q3-56</strain>
    </source>
</reference>
<dbReference type="CDD" id="cd06260">
    <property type="entry name" value="DUF820-like"/>
    <property type="match status" value="1"/>
</dbReference>